<dbReference type="Pfam" id="PF03281">
    <property type="entry name" value="Mab-21"/>
    <property type="match status" value="1"/>
</dbReference>
<dbReference type="Proteomes" id="UP000694844">
    <property type="component" value="Chromosome 6"/>
</dbReference>
<sequence>MNHTSYSSEAVYLFMCREVGSPTEVRIRREMADTSEEVTRSLMIMRGLESEMGGSLREGFRIKDCDMDVMFWLPDHKVICDLSQMSLYRIPQHTVILMECVDVSPGSARLKMLTFNSEYSQVYSSYIVINGEFYISSSLFRKRYLDFTKKNVACGTFSIEHGPCATFTVSGQFKMDRAYCFRCNHWPCIALPWIQRCQFKHWPPENVLSTIVNEGCHVVPICSAPSDLERDSEWRISFSIAERKLVYSMNHCQFICYGMLKIFLKEVINADDDDPCLSSYYMKTDLFWVIHNDRRIEWTPFNLFLCFWNCLKLLLSWVYRGECPNFFIPQNNMFRVKVVGHKQAALFEKLYALYNKGISCLLSSPTIGEYLIMSTLVITLTPLGITEECEIISDLCLDVCLFNEINRLLQLSVNNIEEYNCAFIALEQFQKKRLTSYQEITVQLLLSKLYKNYCFMQIPHKAISNKNHLNKKTLNLMKEALRIGCVSDNIYLALYYYKNSQYDELLGYLKLAQKRLHRSYVVHYIFGDTAEYARAMAGVSLSDRIKKCCCICDIILYIEHVYINELVPELIASKADGNACLCIPPLVMLHMLFVLNHHKLGNSDMSQKSVQKFYNLMLHDDEAYVPKNLRDISWQMLGICQQICGDYDGAFRSFQFSLQQFQFNFIMKASSIRILTILGRLLRKY</sequence>
<dbReference type="GO" id="GO:0005524">
    <property type="term" value="F:ATP binding"/>
    <property type="evidence" value="ECO:0007669"/>
    <property type="project" value="UniProtKB-KW"/>
</dbReference>
<comment type="cofactor">
    <cofactor evidence="1">
        <name>Mg(2+)</name>
        <dbReference type="ChEBI" id="CHEBI:18420"/>
    </cofactor>
</comment>
<dbReference type="InterPro" id="IPR046903">
    <property type="entry name" value="Mab-21-like_nuc_Trfase"/>
</dbReference>
<proteinExistence type="inferred from homology"/>
<feature type="domain" description="Mab-21-like HhH/H2TH-like" evidence="10">
    <location>
        <begin position="256"/>
        <end position="336"/>
    </location>
</feature>
<keyword evidence="8" id="KW-0460">Magnesium</keyword>
<dbReference type="Gene3D" id="1.10.1410.40">
    <property type="match status" value="1"/>
</dbReference>
<dbReference type="Pfam" id="PF20266">
    <property type="entry name" value="Mab-21_C"/>
    <property type="match status" value="1"/>
</dbReference>
<keyword evidence="6" id="KW-0547">Nucleotide-binding</keyword>
<evidence type="ECO:0000256" key="3">
    <source>
        <dbReference type="ARBA" id="ARBA00022679"/>
    </source>
</evidence>
<feature type="domain" description="Mab-21-like nucleotidyltransferase" evidence="9">
    <location>
        <begin position="105"/>
        <end position="246"/>
    </location>
</feature>
<protein>
    <submittedName>
        <fullName evidence="12">Uncharacterized protein LOC111101715</fullName>
    </submittedName>
</protein>
<evidence type="ECO:0000256" key="6">
    <source>
        <dbReference type="ARBA" id="ARBA00022741"/>
    </source>
</evidence>
<evidence type="ECO:0000313" key="12">
    <source>
        <dbReference type="RefSeq" id="XP_022290010.1"/>
    </source>
</evidence>
<dbReference type="InterPro" id="IPR024810">
    <property type="entry name" value="MAB21L/cGLR"/>
</dbReference>
<evidence type="ECO:0000256" key="4">
    <source>
        <dbReference type="ARBA" id="ARBA00022695"/>
    </source>
</evidence>
<evidence type="ECO:0000256" key="7">
    <source>
        <dbReference type="ARBA" id="ARBA00022840"/>
    </source>
</evidence>
<name>A0A8B8AFQ5_CRAVI</name>
<comment type="similarity">
    <text evidence="2">Belongs to the mab-21 family.</text>
</comment>
<keyword evidence="5" id="KW-0479">Metal-binding</keyword>
<keyword evidence="3" id="KW-0808">Transferase</keyword>
<dbReference type="GO" id="GO:0016779">
    <property type="term" value="F:nucleotidyltransferase activity"/>
    <property type="evidence" value="ECO:0007669"/>
    <property type="project" value="UniProtKB-KW"/>
</dbReference>
<evidence type="ECO:0000259" key="9">
    <source>
        <dbReference type="Pfam" id="PF03281"/>
    </source>
</evidence>
<dbReference type="KEGG" id="cvn:111101715"/>
<dbReference type="GO" id="GO:0046872">
    <property type="term" value="F:metal ion binding"/>
    <property type="evidence" value="ECO:0007669"/>
    <property type="project" value="UniProtKB-KW"/>
</dbReference>
<evidence type="ECO:0000256" key="2">
    <source>
        <dbReference type="ARBA" id="ARBA00008307"/>
    </source>
</evidence>
<dbReference type="GeneID" id="111101715"/>
<dbReference type="PANTHER" id="PTHR10656:SF42">
    <property type="entry name" value="CYCLIC GMP-AMP SYNTHASE-LIKE PROTEIN-RELATED"/>
    <property type="match status" value="1"/>
</dbReference>
<dbReference type="SMART" id="SM01265">
    <property type="entry name" value="Mab-21"/>
    <property type="match status" value="1"/>
</dbReference>
<keyword evidence="7" id="KW-0067">ATP-binding</keyword>
<evidence type="ECO:0000256" key="8">
    <source>
        <dbReference type="ARBA" id="ARBA00022842"/>
    </source>
</evidence>
<gene>
    <name evidence="12" type="primary">LOC111101715</name>
</gene>
<dbReference type="InterPro" id="IPR046906">
    <property type="entry name" value="Mab-21_HhH/H2TH-like"/>
</dbReference>
<organism evidence="11 12">
    <name type="scientific">Crassostrea virginica</name>
    <name type="common">Eastern oyster</name>
    <dbReference type="NCBI Taxonomy" id="6565"/>
    <lineage>
        <taxon>Eukaryota</taxon>
        <taxon>Metazoa</taxon>
        <taxon>Spiralia</taxon>
        <taxon>Lophotrochozoa</taxon>
        <taxon>Mollusca</taxon>
        <taxon>Bivalvia</taxon>
        <taxon>Autobranchia</taxon>
        <taxon>Pteriomorphia</taxon>
        <taxon>Ostreida</taxon>
        <taxon>Ostreoidea</taxon>
        <taxon>Ostreidae</taxon>
        <taxon>Crassostrea</taxon>
    </lineage>
</organism>
<evidence type="ECO:0000256" key="5">
    <source>
        <dbReference type="ARBA" id="ARBA00022723"/>
    </source>
</evidence>
<evidence type="ECO:0000256" key="1">
    <source>
        <dbReference type="ARBA" id="ARBA00001946"/>
    </source>
</evidence>
<dbReference type="RefSeq" id="XP_022290010.1">
    <property type="nucleotide sequence ID" value="XM_022434302.1"/>
</dbReference>
<reference evidence="12" key="1">
    <citation type="submission" date="2025-08" db="UniProtKB">
        <authorList>
            <consortium name="RefSeq"/>
        </authorList>
    </citation>
    <scope>IDENTIFICATION</scope>
    <source>
        <tissue evidence="12">Whole sample</tissue>
    </source>
</reference>
<dbReference type="AlphaFoldDB" id="A0A8B8AFQ5"/>
<accession>A0A8B8AFQ5</accession>
<evidence type="ECO:0000259" key="10">
    <source>
        <dbReference type="Pfam" id="PF20266"/>
    </source>
</evidence>
<dbReference type="PANTHER" id="PTHR10656">
    <property type="entry name" value="CELL FATE DETERMINING PROTEIN MAB21-RELATED"/>
    <property type="match status" value="1"/>
</dbReference>
<keyword evidence="11" id="KW-1185">Reference proteome</keyword>
<keyword evidence="4" id="KW-0548">Nucleotidyltransferase</keyword>
<evidence type="ECO:0000313" key="11">
    <source>
        <dbReference type="Proteomes" id="UP000694844"/>
    </source>
</evidence>